<organism evidence="6 7">
    <name type="scientific">Vitis vinifera</name>
    <name type="common">Grape</name>
    <dbReference type="NCBI Taxonomy" id="29760"/>
    <lineage>
        <taxon>Eukaryota</taxon>
        <taxon>Viridiplantae</taxon>
        <taxon>Streptophyta</taxon>
        <taxon>Embryophyta</taxon>
        <taxon>Tracheophyta</taxon>
        <taxon>Spermatophyta</taxon>
        <taxon>Magnoliopsida</taxon>
        <taxon>eudicotyledons</taxon>
        <taxon>Gunneridae</taxon>
        <taxon>Pentapetalae</taxon>
        <taxon>rosids</taxon>
        <taxon>Vitales</taxon>
        <taxon>Vitaceae</taxon>
        <taxon>Viteae</taxon>
        <taxon>Vitis</taxon>
    </lineage>
</organism>
<dbReference type="EMBL" id="QGNW01001372">
    <property type="protein sequence ID" value="RVW43630.1"/>
    <property type="molecule type" value="Genomic_DNA"/>
</dbReference>
<keyword evidence="6" id="KW-0670">Pyruvate</keyword>
<sequence length="224" mass="25013">MASFNWLLHNQLLLFEELSRGDTCGRMLGIFAGRYLGSRAAAVREKVIGLERISWSLGCYGEGFWCQGWEQIGLVVELHRRGVSQSKVQVIGLVLVAVGMGEGTGSSGVPVVAAVESLGSSLDGQVPIGKSLPGPSSDRASCYFFKSFSKRLECNITAYEFYHRVYVPEGQFPKSDPEEPLRVYVLFQHIQKMLSNETAVIAETGDFWFNWQKLKLPRGCRYEF</sequence>
<dbReference type="GO" id="GO:0046872">
    <property type="term" value="F:metal ion binding"/>
    <property type="evidence" value="ECO:0007669"/>
    <property type="project" value="UniProtKB-KW"/>
</dbReference>
<dbReference type="AlphaFoldDB" id="A0A438E7P1"/>
<accession>A0A438E7P1</accession>
<evidence type="ECO:0000256" key="4">
    <source>
        <dbReference type="ARBA" id="ARBA00022842"/>
    </source>
</evidence>
<dbReference type="PANTHER" id="PTHR43452:SF6">
    <property type="entry name" value="PYRUVATE DECARBOXYLASE 2"/>
    <property type="match status" value="1"/>
</dbReference>
<evidence type="ECO:0000313" key="6">
    <source>
        <dbReference type="EMBL" id="RVW43630.1"/>
    </source>
</evidence>
<keyword evidence="3" id="KW-0479">Metal-binding</keyword>
<keyword evidence="4" id="KW-0460">Magnesium</keyword>
<evidence type="ECO:0000256" key="3">
    <source>
        <dbReference type="ARBA" id="ARBA00022723"/>
    </source>
</evidence>
<dbReference type="Gene3D" id="3.40.50.970">
    <property type="match status" value="1"/>
</dbReference>
<protein>
    <submittedName>
        <fullName evidence="6">Pyruvate decarboxylase 3</fullName>
    </submittedName>
</protein>
<keyword evidence="5" id="KW-0786">Thiamine pyrophosphate</keyword>
<name>A0A438E7P1_VITVI</name>
<comment type="cofactor">
    <cofactor evidence="1">
        <name>thiamine diphosphate</name>
        <dbReference type="ChEBI" id="CHEBI:58937"/>
    </cofactor>
</comment>
<gene>
    <name evidence="6" type="primary">PDC3_3</name>
    <name evidence="6" type="ORF">CK203_097037</name>
</gene>
<comment type="similarity">
    <text evidence="2">Belongs to the TPP enzyme family.</text>
</comment>
<reference evidence="6 7" key="1">
    <citation type="journal article" date="2018" name="PLoS Genet.">
        <title>Population sequencing reveals clonal diversity and ancestral inbreeding in the grapevine cultivar Chardonnay.</title>
        <authorList>
            <person name="Roach M.J."/>
            <person name="Johnson D.L."/>
            <person name="Bohlmann J."/>
            <person name="van Vuuren H.J."/>
            <person name="Jones S.J."/>
            <person name="Pretorius I.S."/>
            <person name="Schmidt S.A."/>
            <person name="Borneman A.R."/>
        </authorList>
    </citation>
    <scope>NUCLEOTIDE SEQUENCE [LARGE SCALE GENOMIC DNA]</scope>
    <source>
        <strain evidence="7">cv. Chardonnay</strain>
        <tissue evidence="6">Leaf</tissue>
    </source>
</reference>
<dbReference type="PANTHER" id="PTHR43452">
    <property type="entry name" value="PYRUVATE DECARBOXYLASE"/>
    <property type="match status" value="1"/>
</dbReference>
<evidence type="ECO:0000313" key="7">
    <source>
        <dbReference type="Proteomes" id="UP000288805"/>
    </source>
</evidence>
<dbReference type="GO" id="GO:0016831">
    <property type="term" value="F:carboxy-lyase activity"/>
    <property type="evidence" value="ECO:0007669"/>
    <property type="project" value="InterPro"/>
</dbReference>
<dbReference type="Proteomes" id="UP000288805">
    <property type="component" value="Unassembled WGS sequence"/>
</dbReference>
<evidence type="ECO:0000256" key="1">
    <source>
        <dbReference type="ARBA" id="ARBA00001964"/>
    </source>
</evidence>
<proteinExistence type="inferred from homology"/>
<evidence type="ECO:0000256" key="2">
    <source>
        <dbReference type="ARBA" id="ARBA00007812"/>
    </source>
</evidence>
<comment type="caution">
    <text evidence="6">The sequence shown here is derived from an EMBL/GenBank/DDBJ whole genome shotgun (WGS) entry which is preliminary data.</text>
</comment>
<evidence type="ECO:0000256" key="5">
    <source>
        <dbReference type="ARBA" id="ARBA00023052"/>
    </source>
</evidence>
<dbReference type="InterPro" id="IPR012110">
    <property type="entry name" value="PDC/IPDC-like"/>
</dbReference>